<evidence type="ECO:0000256" key="1">
    <source>
        <dbReference type="SAM" id="MobiDB-lite"/>
    </source>
</evidence>
<dbReference type="Proteomes" id="UP001176891">
    <property type="component" value="Unassembled WGS sequence"/>
</dbReference>
<dbReference type="RefSeq" id="WP_303283320.1">
    <property type="nucleotide sequence ID" value="NZ_BAABCZ010000004.1"/>
</dbReference>
<reference evidence="2" key="1">
    <citation type="submission" date="2023-07" db="EMBL/GenBank/DDBJ databases">
        <title>Two novel species in the genus Flavivirga.</title>
        <authorList>
            <person name="Kwon K."/>
        </authorList>
    </citation>
    <scope>NUCLEOTIDE SEQUENCE</scope>
    <source>
        <strain evidence="2">KACC 14157</strain>
    </source>
</reference>
<comment type="caution">
    <text evidence="2">The sequence shown here is derived from an EMBL/GenBank/DDBJ whole genome shotgun (WGS) entry which is preliminary data.</text>
</comment>
<evidence type="ECO:0000313" key="3">
    <source>
        <dbReference type="Proteomes" id="UP001176891"/>
    </source>
</evidence>
<evidence type="ECO:0000313" key="2">
    <source>
        <dbReference type="EMBL" id="MDO5988669.1"/>
    </source>
</evidence>
<proteinExistence type="predicted"/>
<accession>A0ABT8X400</accession>
<feature type="region of interest" description="Disordered" evidence="1">
    <location>
        <begin position="268"/>
        <end position="291"/>
    </location>
</feature>
<keyword evidence="3" id="KW-1185">Reference proteome</keyword>
<dbReference type="EMBL" id="JAUOEM010000005">
    <property type="protein sequence ID" value="MDO5988669.1"/>
    <property type="molecule type" value="Genomic_DNA"/>
</dbReference>
<protein>
    <recommendedName>
        <fullName evidence="4">Adhesin domain-containing protein</fullName>
    </recommendedName>
</protein>
<sequence>MNNTIIKIKLFALGFLITGGIMAQQKLEKVSQSIKVNKDVTIDLNTSHCNLIIDTWNKDVIEIEAYIEGDDISKEALENALKNWDVDVDASSGLVKIKTKGTRANSWAYISRSNDDEAVQALLEELKFELADLPEVLVDAENFVMPVVPELPEMPPLPVIPKLPELPKLPAGVNEFHFDYNAYKKDGEKYLEEYTQKFESKFGEDYAEKMEAWGEKFGKEWGEKYGKEMEEWGKRFGEKWEEKYGKDMEEWGERFAEKMERESAQIERMQEQRERQAEQRERHVEERKKHAQKRDKLVLNRKLLIERLVNKEADSKIKKTIKIKMPKKTKLKVNVRHGEIEFAANVDDLKAELSHTKFTAHSINGSSTSVNASYSPVYVTYWNLGELNLRYTEDVELDHVKHMVLNSNSSNTTINHLLGSAIIDGNIGDLKILDIKDTFSNLNIIIQNSNAVISLPKVGCNFQYKGNRSRVSHPKEKLNHNISNFSTGSLASGKSILVNAKYSNVTMQ</sequence>
<evidence type="ECO:0008006" key="4">
    <source>
        <dbReference type="Google" id="ProtNLM"/>
    </source>
</evidence>
<organism evidence="2 3">
    <name type="scientific">Flavivirga amylovorans</name>
    <dbReference type="NCBI Taxonomy" id="870486"/>
    <lineage>
        <taxon>Bacteria</taxon>
        <taxon>Pseudomonadati</taxon>
        <taxon>Bacteroidota</taxon>
        <taxon>Flavobacteriia</taxon>
        <taxon>Flavobacteriales</taxon>
        <taxon>Flavobacteriaceae</taxon>
        <taxon>Flavivirga</taxon>
    </lineage>
</organism>
<gene>
    <name evidence="2" type="ORF">Q4Q39_14750</name>
</gene>
<name>A0ABT8X400_9FLAO</name>